<proteinExistence type="inferred from homology"/>
<dbReference type="OrthoDB" id="480367at2"/>
<keyword evidence="1" id="KW-0304">Gas vesicle</keyword>
<organism evidence="5">
    <name type="scientific">Desertifilum tharense IPPAS B-1220</name>
    <dbReference type="NCBI Taxonomy" id="1781255"/>
    <lineage>
        <taxon>Bacteria</taxon>
        <taxon>Bacillati</taxon>
        <taxon>Cyanobacteriota</taxon>
        <taxon>Cyanophyceae</taxon>
        <taxon>Desertifilales</taxon>
        <taxon>Desertifilaceae</taxon>
        <taxon>Desertifilum</taxon>
    </lineage>
</organism>
<keyword evidence="4" id="KW-0175">Coiled coil</keyword>
<name>A0A1E5QKE2_9CYAN</name>
<evidence type="ECO:0000256" key="3">
    <source>
        <dbReference type="ARBA" id="ARBA00035643"/>
    </source>
</evidence>
<dbReference type="GO" id="GO:0031411">
    <property type="term" value="C:gas vesicle"/>
    <property type="evidence" value="ECO:0007669"/>
    <property type="project" value="UniProtKB-SubCell"/>
</dbReference>
<dbReference type="PANTHER" id="PTHR36852:SF1">
    <property type="entry name" value="PROTEIN GVPL 2"/>
    <property type="match status" value="1"/>
</dbReference>
<dbReference type="GO" id="GO:0031412">
    <property type="term" value="P:gas vesicle organization"/>
    <property type="evidence" value="ECO:0007669"/>
    <property type="project" value="InterPro"/>
</dbReference>
<sequence>MGHGLYLYGIFPPPEPENLEIQGLDKQPVYIHQIENFYFLYSEALQQRYLSSRRNLLGHEKVLEEAMQAGYRTLLPLQFGLVIDDWEKVEKQLIIPHSQELEQLFEKLAGYREVSVKVLWEEKAELQMLLTENQDLKAKRDRLEGKTLSMDETIAIGQEIEFCLKQRCQQIAETFQTDLNPLATETLENDLLMESMIYNAAFLIPWESEPEFAAKIEVLDRKFNERLKIRYNNFTAPYNFAQLSQP</sequence>
<dbReference type="AlphaFoldDB" id="A0A1E5QKE2"/>
<dbReference type="Pfam" id="PF06386">
    <property type="entry name" value="GvpL_GvpF"/>
    <property type="match status" value="1"/>
</dbReference>
<accession>A0A1E5QKE2</accession>
<dbReference type="PANTHER" id="PTHR36852">
    <property type="entry name" value="PROTEIN GVPL 2"/>
    <property type="match status" value="1"/>
</dbReference>
<dbReference type="InterPro" id="IPR009430">
    <property type="entry name" value="GvpL/GvpF"/>
</dbReference>
<comment type="similarity">
    <text evidence="3">Belongs to the gas vesicle GvpF/GvpL family.</text>
</comment>
<evidence type="ECO:0000256" key="4">
    <source>
        <dbReference type="SAM" id="Coils"/>
    </source>
</evidence>
<dbReference type="EMBL" id="MJGC01000053">
    <property type="protein sequence ID" value="OEJ75159.1"/>
    <property type="molecule type" value="Genomic_DNA"/>
</dbReference>
<feature type="coiled-coil region" evidence="4">
    <location>
        <begin position="119"/>
        <end position="146"/>
    </location>
</feature>
<comment type="caution">
    <text evidence="5">The sequence shown here is derived from an EMBL/GenBank/DDBJ whole genome shotgun (WGS) entry which is preliminary data.</text>
</comment>
<dbReference type="RefSeq" id="WP_069967157.1">
    <property type="nucleotide sequence ID" value="NZ_CM124774.1"/>
</dbReference>
<reference evidence="5" key="1">
    <citation type="submission" date="2016-09" db="EMBL/GenBank/DDBJ databases">
        <title>Draft genome of thermotolerant cyanobacterium Desertifilum sp. strain IPPAS B-1220.</title>
        <authorList>
            <person name="Sinetova M.A."/>
            <person name="Bolakhan K."/>
            <person name="Zayadan B.K."/>
            <person name="Mironov K.S."/>
            <person name="Ustinova V."/>
            <person name="Kupriyanova E.V."/>
            <person name="Sidorov R.A."/>
            <person name="Skrypnik A.N."/>
            <person name="Gogoleva N.E."/>
            <person name="Gogolev Y.V."/>
            <person name="Los D.A."/>
        </authorList>
    </citation>
    <scope>NUCLEOTIDE SEQUENCE [LARGE SCALE GENOMIC DNA]</scope>
    <source>
        <strain evidence="5">IPPAS B-1220</strain>
    </source>
</reference>
<gene>
    <name evidence="5" type="ORF">BH720_10545</name>
</gene>
<comment type="subcellular location">
    <subcellularLocation>
        <location evidence="2">Gas vesicle</location>
    </subcellularLocation>
</comment>
<evidence type="ECO:0000256" key="2">
    <source>
        <dbReference type="ARBA" id="ARBA00035108"/>
    </source>
</evidence>
<dbReference type="STRING" id="1781255.BH720_10545"/>
<protein>
    <submittedName>
        <fullName evidence="5">Protein gvpF/L</fullName>
    </submittedName>
</protein>
<evidence type="ECO:0000313" key="5">
    <source>
        <dbReference type="EMBL" id="OEJ75159.1"/>
    </source>
</evidence>
<evidence type="ECO:0000256" key="1">
    <source>
        <dbReference type="ARBA" id="ARBA00022987"/>
    </source>
</evidence>